<gene>
    <name evidence="1" type="primary">jg27895</name>
    <name evidence="1" type="ORF">PAEG_LOCUS26123</name>
</gene>
<dbReference type="PANTHER" id="PTHR21398:SF22">
    <property type="entry name" value="IP12060P-RELATED"/>
    <property type="match status" value="1"/>
</dbReference>
<reference evidence="1" key="1">
    <citation type="submission" date="2022-03" db="EMBL/GenBank/DDBJ databases">
        <authorList>
            <person name="Lindestad O."/>
        </authorList>
    </citation>
    <scope>NUCLEOTIDE SEQUENCE</scope>
</reference>
<dbReference type="Pfam" id="PF07841">
    <property type="entry name" value="DM4_12"/>
    <property type="match status" value="1"/>
</dbReference>
<dbReference type="Proteomes" id="UP000838756">
    <property type="component" value="Unassembled WGS sequence"/>
</dbReference>
<dbReference type="SMART" id="SM00718">
    <property type="entry name" value="DM4_12"/>
    <property type="match status" value="1"/>
</dbReference>
<dbReference type="InterPro" id="IPR006631">
    <property type="entry name" value="DM4_12"/>
</dbReference>
<evidence type="ECO:0000313" key="1">
    <source>
        <dbReference type="EMBL" id="CAH2267623.1"/>
    </source>
</evidence>
<dbReference type="EMBL" id="CAKXAJ010026371">
    <property type="protein sequence ID" value="CAH2267623.1"/>
    <property type="molecule type" value="Genomic_DNA"/>
</dbReference>
<organism evidence="1 2">
    <name type="scientific">Pararge aegeria aegeria</name>
    <dbReference type="NCBI Taxonomy" id="348720"/>
    <lineage>
        <taxon>Eukaryota</taxon>
        <taxon>Metazoa</taxon>
        <taxon>Ecdysozoa</taxon>
        <taxon>Arthropoda</taxon>
        <taxon>Hexapoda</taxon>
        <taxon>Insecta</taxon>
        <taxon>Pterygota</taxon>
        <taxon>Neoptera</taxon>
        <taxon>Endopterygota</taxon>
        <taxon>Lepidoptera</taxon>
        <taxon>Glossata</taxon>
        <taxon>Ditrysia</taxon>
        <taxon>Papilionoidea</taxon>
        <taxon>Nymphalidae</taxon>
        <taxon>Satyrinae</taxon>
        <taxon>Satyrini</taxon>
        <taxon>Parargina</taxon>
        <taxon>Pararge</taxon>
    </lineage>
</organism>
<dbReference type="PANTHER" id="PTHR21398">
    <property type="entry name" value="AGAP007094-PA"/>
    <property type="match status" value="1"/>
</dbReference>
<proteinExistence type="predicted"/>
<dbReference type="AlphaFoldDB" id="A0A8S4SEI6"/>
<sequence>MGRAHSSAKGWTLGSQGAGMAAPNWLYLLHTILKENVNSQKRQRRYLLFTPSTQWGVFVTVSIPLPHPETLVSVAWFIEANYYNVDNATYFEPLLGDIGDVPTVRRERSTKERNSMITRHTIYTSIETMLDRHNYLGRQCLLRAICESASQFLHNGVLGDLLHLVLTPSTSMPEEEIEDIYYEAEYWGLEDECEDYVDWCPENPIDYISISLE</sequence>
<keyword evidence="2" id="KW-1185">Reference proteome</keyword>
<comment type="caution">
    <text evidence="1">The sequence shown here is derived from an EMBL/GenBank/DDBJ whole genome shotgun (WGS) entry which is preliminary data.</text>
</comment>
<name>A0A8S4SEI6_9NEOP</name>
<protein>
    <submittedName>
        <fullName evidence="1">Jg27895 protein</fullName>
    </submittedName>
</protein>
<evidence type="ECO:0000313" key="2">
    <source>
        <dbReference type="Proteomes" id="UP000838756"/>
    </source>
</evidence>
<dbReference type="OrthoDB" id="7526931at2759"/>
<accession>A0A8S4SEI6</accession>